<dbReference type="InterPro" id="IPR014044">
    <property type="entry name" value="CAP_dom"/>
</dbReference>
<feature type="compositionally biased region" description="Basic and acidic residues" evidence="1">
    <location>
        <begin position="28"/>
        <end position="37"/>
    </location>
</feature>
<sequence length="487" mass="53683">MYQFVDISYQPLSREDFSSPQTESRGWPGDKRNRDQTVKSPQAAFKAQTMSSEHVRLKMGLARCVLFLVLLALNAPAAEGRIAASGGQNDGECESIYLRYNQDHVMCRQHTSTCQPIAAGIEDSDKDKILAAHNRYRSQIATGNTTRLPPAANMMELEWDDDLARVAQAHANLCANQPSCSSCMRIEKFPIVGRTGCLIRTDNEDNNRDWEGCIGHMFDESGRLPDTGLISPIRTARGAESFTQLAWATTWRVGCGYVKYPSQRSALRYEKLYTCAYGPGGNIRGEDVYKVGRPCSECPEGTCCGSSCRRYGIVQPYEGLCKTTGDGPSPTLEEDDLVLSCLFNRATSRFCRYRSEPADGFTTKNFFARGVVESVLQSGQSAEMTLEQPVRSTSGPLCVEAEYSKGPNVAGQPDRGLFNLVVTPVNRPERQRTINLSGGSTNVVVMRITLNYDVPVQIGFSFVVPGGSQAQYVNIHKVAIYEKACSE</sequence>
<evidence type="ECO:0000313" key="4">
    <source>
        <dbReference type="Proteomes" id="UP001321473"/>
    </source>
</evidence>
<evidence type="ECO:0000313" key="3">
    <source>
        <dbReference type="EMBL" id="KAK8782572.1"/>
    </source>
</evidence>
<organism evidence="3 4">
    <name type="scientific">Amblyomma americanum</name>
    <name type="common">Lone star tick</name>
    <dbReference type="NCBI Taxonomy" id="6943"/>
    <lineage>
        <taxon>Eukaryota</taxon>
        <taxon>Metazoa</taxon>
        <taxon>Ecdysozoa</taxon>
        <taxon>Arthropoda</taxon>
        <taxon>Chelicerata</taxon>
        <taxon>Arachnida</taxon>
        <taxon>Acari</taxon>
        <taxon>Parasitiformes</taxon>
        <taxon>Ixodida</taxon>
        <taxon>Ixodoidea</taxon>
        <taxon>Ixodidae</taxon>
        <taxon>Amblyomminae</taxon>
        <taxon>Amblyomma</taxon>
    </lineage>
</organism>
<dbReference type="SMART" id="SM00198">
    <property type="entry name" value="SCP"/>
    <property type="match status" value="1"/>
</dbReference>
<comment type="caution">
    <text evidence="3">The sequence shown here is derived from an EMBL/GenBank/DDBJ whole genome shotgun (WGS) entry which is preliminary data.</text>
</comment>
<dbReference type="PRINTS" id="PR00838">
    <property type="entry name" value="V5ALLERGEN"/>
</dbReference>
<dbReference type="Proteomes" id="UP001321473">
    <property type="component" value="Unassembled WGS sequence"/>
</dbReference>
<dbReference type="Gene3D" id="3.40.33.10">
    <property type="entry name" value="CAP"/>
    <property type="match status" value="1"/>
</dbReference>
<dbReference type="CDD" id="cd05380">
    <property type="entry name" value="CAP_euk"/>
    <property type="match status" value="1"/>
</dbReference>
<dbReference type="Pfam" id="PF00188">
    <property type="entry name" value="CAP"/>
    <property type="match status" value="1"/>
</dbReference>
<dbReference type="PANTHER" id="PTHR10334">
    <property type="entry name" value="CYSTEINE-RICH SECRETORY PROTEIN-RELATED"/>
    <property type="match status" value="1"/>
</dbReference>
<feature type="domain" description="SCP" evidence="2">
    <location>
        <begin position="124"/>
        <end position="285"/>
    </location>
</feature>
<accession>A0AAQ4F7B9</accession>
<dbReference type="InterPro" id="IPR001283">
    <property type="entry name" value="CRISP-related"/>
</dbReference>
<protein>
    <recommendedName>
        <fullName evidence="2">SCP domain-containing protein</fullName>
    </recommendedName>
</protein>
<dbReference type="SUPFAM" id="SSF55797">
    <property type="entry name" value="PR-1-like"/>
    <property type="match status" value="1"/>
</dbReference>
<name>A0AAQ4F7B9_AMBAM</name>
<evidence type="ECO:0000256" key="1">
    <source>
        <dbReference type="SAM" id="MobiDB-lite"/>
    </source>
</evidence>
<dbReference type="InterPro" id="IPR002413">
    <property type="entry name" value="V5_allergen-like"/>
</dbReference>
<keyword evidence="4" id="KW-1185">Reference proteome</keyword>
<feature type="region of interest" description="Disordered" evidence="1">
    <location>
        <begin position="14"/>
        <end position="45"/>
    </location>
</feature>
<dbReference type="InterPro" id="IPR035940">
    <property type="entry name" value="CAP_sf"/>
</dbReference>
<evidence type="ECO:0000259" key="2">
    <source>
        <dbReference type="SMART" id="SM00198"/>
    </source>
</evidence>
<reference evidence="3 4" key="1">
    <citation type="journal article" date="2023" name="Arcadia Sci">
        <title>De novo assembly of a long-read Amblyomma americanum tick genome.</title>
        <authorList>
            <person name="Chou S."/>
            <person name="Poskanzer K.E."/>
            <person name="Rollins M."/>
            <person name="Thuy-Boun P.S."/>
        </authorList>
    </citation>
    <scope>NUCLEOTIDE SEQUENCE [LARGE SCALE GENOMIC DNA]</scope>
    <source>
        <strain evidence="3">F_SG_1</strain>
        <tissue evidence="3">Salivary glands</tissue>
    </source>
</reference>
<dbReference type="AlphaFoldDB" id="A0AAQ4F7B9"/>
<dbReference type="PRINTS" id="PR00837">
    <property type="entry name" value="V5TPXLIKE"/>
</dbReference>
<gene>
    <name evidence="3" type="ORF">V5799_016090</name>
</gene>
<proteinExistence type="predicted"/>
<dbReference type="EMBL" id="JARKHS020006542">
    <property type="protein sequence ID" value="KAK8782572.1"/>
    <property type="molecule type" value="Genomic_DNA"/>
</dbReference>